<accession>A0A2T0N1T8</accession>
<protein>
    <submittedName>
        <fullName evidence="3">Luciferase-like monooxygenase</fullName>
    </submittedName>
</protein>
<dbReference type="GO" id="GO:0016705">
    <property type="term" value="F:oxidoreductase activity, acting on paired donors, with incorporation or reduction of molecular oxygen"/>
    <property type="evidence" value="ECO:0007669"/>
    <property type="project" value="InterPro"/>
</dbReference>
<keyword evidence="3" id="KW-0503">Monooxygenase</keyword>
<evidence type="ECO:0000313" key="3">
    <source>
        <dbReference type="EMBL" id="PRX65906.1"/>
    </source>
</evidence>
<dbReference type="OrthoDB" id="9775082at2"/>
<dbReference type="SUPFAM" id="SSF51679">
    <property type="entry name" value="Bacterial luciferase-like"/>
    <property type="match status" value="1"/>
</dbReference>
<dbReference type="PANTHER" id="PTHR43244:SF1">
    <property type="entry name" value="5,10-METHYLENETETRAHYDROMETHANOPTERIN REDUCTASE"/>
    <property type="match status" value="1"/>
</dbReference>
<dbReference type="GO" id="GO:0004497">
    <property type="term" value="F:monooxygenase activity"/>
    <property type="evidence" value="ECO:0007669"/>
    <property type="project" value="UniProtKB-KW"/>
</dbReference>
<dbReference type="Gene3D" id="3.20.20.30">
    <property type="entry name" value="Luciferase-like domain"/>
    <property type="match status" value="1"/>
</dbReference>
<evidence type="ECO:0000259" key="2">
    <source>
        <dbReference type="Pfam" id="PF00296"/>
    </source>
</evidence>
<feature type="domain" description="Luciferase-like" evidence="2">
    <location>
        <begin position="10"/>
        <end position="231"/>
    </location>
</feature>
<reference evidence="3 4" key="1">
    <citation type="submission" date="2018-03" db="EMBL/GenBank/DDBJ databases">
        <title>Genomic Encyclopedia of Type Strains, Phase III (KMG-III): the genomes of soil and plant-associated and newly described type strains.</title>
        <authorList>
            <person name="Whitman W."/>
        </authorList>
    </citation>
    <scope>NUCLEOTIDE SEQUENCE [LARGE SCALE GENOMIC DNA]</scope>
    <source>
        <strain evidence="3 4">CGMCC 4.7104</strain>
    </source>
</reference>
<keyword evidence="4" id="KW-1185">Reference proteome</keyword>
<dbReference type="InterPro" id="IPR011251">
    <property type="entry name" value="Luciferase-like_dom"/>
</dbReference>
<sequence length="308" mass="32897">MPDYGHELMFGSFITPANASPKEVVSLVRESEAAGLDLATFQDHPYQSAYLDTWTLMSYAAARTERIRLSGNVINLPLRPPAVLARAAASLDLLSGGRFELGLGSGAFWDAIEAMGGRRLTPGQAVEALSEAIDVIRGVWDVADRSLFRVDGTYYQVDGAKRGPAPAHDIGIWLGAYKPKMLRLTGAKADGWLPSLPYMKSLDEIAQANEIIDAAAVEAGREPAAVRRLLNLGGSFGPRSDRLLSGPPEQWAEQLAALTLEYGLSGYIVMGDDAATIRTFGEEVAPLVRDLVATERATRGGGIAGAGR</sequence>
<dbReference type="InterPro" id="IPR036661">
    <property type="entry name" value="Luciferase-like_sf"/>
</dbReference>
<dbReference type="CDD" id="cd01097">
    <property type="entry name" value="Tetrahydromethanopterin_reductase"/>
    <property type="match status" value="1"/>
</dbReference>
<dbReference type="EMBL" id="PVNG01000006">
    <property type="protein sequence ID" value="PRX65906.1"/>
    <property type="molecule type" value="Genomic_DNA"/>
</dbReference>
<gene>
    <name evidence="3" type="ORF">B0I32_10642</name>
</gene>
<comment type="caution">
    <text evidence="3">The sequence shown here is derived from an EMBL/GenBank/DDBJ whole genome shotgun (WGS) entry which is preliminary data.</text>
</comment>
<dbReference type="Proteomes" id="UP000238312">
    <property type="component" value="Unassembled WGS sequence"/>
</dbReference>
<keyword evidence="1" id="KW-0560">Oxidoreductase</keyword>
<name>A0A2T0N1T8_9ACTN</name>
<dbReference type="Pfam" id="PF00296">
    <property type="entry name" value="Bac_luciferase"/>
    <property type="match status" value="1"/>
</dbReference>
<dbReference type="RefSeq" id="WP_106239309.1">
    <property type="nucleotide sequence ID" value="NZ_PVNG01000006.1"/>
</dbReference>
<evidence type="ECO:0000313" key="4">
    <source>
        <dbReference type="Proteomes" id="UP000238312"/>
    </source>
</evidence>
<dbReference type="InterPro" id="IPR050564">
    <property type="entry name" value="F420-G6PD/mer"/>
</dbReference>
<proteinExistence type="predicted"/>
<evidence type="ECO:0000256" key="1">
    <source>
        <dbReference type="ARBA" id="ARBA00023002"/>
    </source>
</evidence>
<dbReference type="AlphaFoldDB" id="A0A2T0N1T8"/>
<dbReference type="PANTHER" id="PTHR43244">
    <property type="match status" value="1"/>
</dbReference>
<organism evidence="3 4">
    <name type="scientific">Nonomuraea fuscirosea</name>
    <dbReference type="NCBI Taxonomy" id="1291556"/>
    <lineage>
        <taxon>Bacteria</taxon>
        <taxon>Bacillati</taxon>
        <taxon>Actinomycetota</taxon>
        <taxon>Actinomycetes</taxon>
        <taxon>Streptosporangiales</taxon>
        <taxon>Streptosporangiaceae</taxon>
        <taxon>Nonomuraea</taxon>
    </lineage>
</organism>